<evidence type="ECO:0000313" key="2">
    <source>
        <dbReference type="Proteomes" id="UP000706151"/>
    </source>
</evidence>
<dbReference type="EMBL" id="JADJOT010000009">
    <property type="protein sequence ID" value="MBK7954617.1"/>
    <property type="molecule type" value="Genomic_DNA"/>
</dbReference>
<accession>A0A935TC17</accession>
<organism evidence="1 2">
    <name type="scientific">Candidatus Accumulibacter affinis</name>
    <dbReference type="NCBI Taxonomy" id="2954384"/>
    <lineage>
        <taxon>Bacteria</taxon>
        <taxon>Pseudomonadati</taxon>
        <taxon>Pseudomonadota</taxon>
        <taxon>Betaproteobacteria</taxon>
        <taxon>Candidatus Accumulibacter</taxon>
    </lineage>
</organism>
<reference evidence="1 2" key="1">
    <citation type="submission" date="2020-10" db="EMBL/GenBank/DDBJ databases">
        <title>Connecting structure to function with the recovery of over 1000 high-quality activated sludge metagenome-assembled genomes encoding full-length rRNA genes using long-read sequencing.</title>
        <authorList>
            <person name="Singleton C.M."/>
            <person name="Petriglieri F."/>
            <person name="Kristensen J.M."/>
            <person name="Kirkegaard R.H."/>
            <person name="Michaelsen T.Y."/>
            <person name="Andersen M.H."/>
            <person name="Karst S.M."/>
            <person name="Dueholm M.S."/>
            <person name="Nielsen P.H."/>
            <person name="Albertsen M."/>
        </authorList>
    </citation>
    <scope>NUCLEOTIDE SEQUENCE [LARGE SCALE GENOMIC DNA]</scope>
    <source>
        <strain evidence="1">Fred_18-Q3-R57-64_BAT3C.720</strain>
    </source>
</reference>
<name>A0A935TC17_9PROT</name>
<sequence>MKWLEVLGKVGWELNPKRSAFTPLPTDGGSATNTAVVSATANGQTVVGSTMLPC</sequence>
<protein>
    <submittedName>
        <fullName evidence="1">Uncharacterized protein</fullName>
    </submittedName>
</protein>
<gene>
    <name evidence="1" type="ORF">IPK02_12050</name>
</gene>
<evidence type="ECO:0000313" key="1">
    <source>
        <dbReference type="EMBL" id="MBK7954617.1"/>
    </source>
</evidence>
<dbReference type="AlphaFoldDB" id="A0A935TC17"/>
<comment type="caution">
    <text evidence="1">The sequence shown here is derived from an EMBL/GenBank/DDBJ whole genome shotgun (WGS) entry which is preliminary data.</text>
</comment>
<proteinExistence type="predicted"/>
<dbReference type="Proteomes" id="UP000706151">
    <property type="component" value="Unassembled WGS sequence"/>
</dbReference>